<proteinExistence type="predicted"/>
<dbReference type="AlphaFoldDB" id="A0A8T9C981"/>
<dbReference type="SUPFAM" id="SSF54909">
    <property type="entry name" value="Dimeric alpha+beta barrel"/>
    <property type="match status" value="1"/>
</dbReference>
<evidence type="ECO:0000259" key="1">
    <source>
        <dbReference type="Pfam" id="PF03992"/>
    </source>
</evidence>
<comment type="caution">
    <text evidence="2">The sequence shown here is derived from an EMBL/GenBank/DDBJ whole genome shotgun (WGS) entry which is preliminary data.</text>
</comment>
<evidence type="ECO:0000313" key="3">
    <source>
        <dbReference type="Proteomes" id="UP000469558"/>
    </source>
</evidence>
<dbReference type="EMBL" id="QGMK01000344">
    <property type="protein sequence ID" value="TVY82265.1"/>
    <property type="molecule type" value="Genomic_DNA"/>
</dbReference>
<gene>
    <name evidence="2" type="ORF">LSUE1_G005979</name>
</gene>
<organism evidence="2 3">
    <name type="scientific">Lachnellula suecica</name>
    <dbReference type="NCBI Taxonomy" id="602035"/>
    <lineage>
        <taxon>Eukaryota</taxon>
        <taxon>Fungi</taxon>
        <taxon>Dikarya</taxon>
        <taxon>Ascomycota</taxon>
        <taxon>Pezizomycotina</taxon>
        <taxon>Leotiomycetes</taxon>
        <taxon>Helotiales</taxon>
        <taxon>Lachnaceae</taxon>
        <taxon>Lachnellula</taxon>
    </lineage>
</organism>
<dbReference type="Pfam" id="PF03992">
    <property type="entry name" value="ABM"/>
    <property type="match status" value="1"/>
</dbReference>
<dbReference type="Proteomes" id="UP000469558">
    <property type="component" value="Unassembled WGS sequence"/>
</dbReference>
<dbReference type="InterPro" id="IPR011008">
    <property type="entry name" value="Dimeric_a/b-barrel"/>
</dbReference>
<dbReference type="InterPro" id="IPR007138">
    <property type="entry name" value="ABM_dom"/>
</dbReference>
<dbReference type="OrthoDB" id="10011777at2759"/>
<feature type="domain" description="ABM" evidence="1">
    <location>
        <begin position="5"/>
        <end position="79"/>
    </location>
</feature>
<dbReference type="PANTHER" id="PTHR40624">
    <property type="entry name" value="BIOSYNTHESIS MONOOXYGENASE, PUTATIVE (AFU_ORTHOLOGUE AFUA_1G12025)-RELATED"/>
    <property type="match status" value="1"/>
</dbReference>
<dbReference type="PANTHER" id="PTHR40624:SF1">
    <property type="entry name" value="BIOSYNTHESIS MONOOXYGENASE, PUTATIVE (AFU_ORTHOLOGUE AFUA_1G12025)-RELATED"/>
    <property type="match status" value="1"/>
</dbReference>
<keyword evidence="3" id="KW-1185">Reference proteome</keyword>
<evidence type="ECO:0000313" key="2">
    <source>
        <dbReference type="EMBL" id="TVY82265.1"/>
    </source>
</evidence>
<dbReference type="Gene3D" id="3.30.70.100">
    <property type="match status" value="1"/>
</dbReference>
<sequence>MSEVHVCAILTPAAGKESRLREMLSDLTVKVKQHESDVPKYQLFEQYDSKTGTNVFVVEEIYKNQAALDAHFKTEYFQELGKAIPAEELLAAPLNIMTIKPIAGFASR</sequence>
<name>A0A8T9C981_9HELO</name>
<accession>A0A8T9C981</accession>
<protein>
    <recommendedName>
        <fullName evidence="1">ABM domain-containing protein</fullName>
    </recommendedName>
</protein>
<reference evidence="2 3" key="1">
    <citation type="submission" date="2018-05" db="EMBL/GenBank/DDBJ databases">
        <title>Genome sequencing and assembly of the regulated plant pathogen Lachnellula willkommii and related sister species for the development of diagnostic species identification markers.</title>
        <authorList>
            <person name="Giroux E."/>
            <person name="Bilodeau G."/>
        </authorList>
    </citation>
    <scope>NUCLEOTIDE SEQUENCE [LARGE SCALE GENOMIC DNA]</scope>
    <source>
        <strain evidence="2 3">CBS 268.59</strain>
    </source>
</reference>